<dbReference type="AlphaFoldDB" id="A0A433HRY5"/>
<evidence type="ECO:0000313" key="2">
    <source>
        <dbReference type="Proteomes" id="UP000267430"/>
    </source>
</evidence>
<dbReference type="OrthoDB" id="156739at2"/>
<protein>
    <submittedName>
        <fullName evidence="1">Uncharacterized protein</fullName>
    </submittedName>
</protein>
<dbReference type="InterPro" id="IPR016181">
    <property type="entry name" value="Acyl_CoA_acyltransferase"/>
</dbReference>
<accession>A0A433HRY5</accession>
<sequence>MEIVQASLLDLEQVSHYTRNAKRMLEECTRDFTNQGLEDVRLVVYKGNKAMELYEEFGFEEYRVVMHKKL</sequence>
<reference evidence="1 2" key="1">
    <citation type="submission" date="2018-12" db="EMBL/GenBank/DDBJ databases">
        <title>Bacillus chawlae sp. nov., Bacillus glennii sp. nov., and Bacillus saganii sp. nov. Isolated from the Vehicle Assembly Building at Kennedy Space Center where the Viking Spacecraft were Assembled.</title>
        <authorList>
            <person name="Seuylemezian A."/>
            <person name="Vaishampayan P."/>
        </authorList>
    </citation>
    <scope>NUCLEOTIDE SEQUENCE [LARGE SCALE GENOMIC DNA]</scope>
    <source>
        <strain evidence="1 2">L5</strain>
    </source>
</reference>
<proteinExistence type="predicted"/>
<dbReference type="SUPFAM" id="SSF55729">
    <property type="entry name" value="Acyl-CoA N-acyltransferases (Nat)"/>
    <property type="match status" value="1"/>
</dbReference>
<comment type="caution">
    <text evidence="1">The sequence shown here is derived from an EMBL/GenBank/DDBJ whole genome shotgun (WGS) entry which is preliminary data.</text>
</comment>
<dbReference type="RefSeq" id="WP_126863778.1">
    <property type="nucleotide sequence ID" value="NZ_JAUSTX010000005.1"/>
</dbReference>
<name>A0A433HRY5_9BACI</name>
<gene>
    <name evidence="1" type="ORF">ELQ35_05225</name>
</gene>
<dbReference type="Gene3D" id="3.40.630.30">
    <property type="match status" value="1"/>
</dbReference>
<dbReference type="Proteomes" id="UP000267430">
    <property type="component" value="Unassembled WGS sequence"/>
</dbReference>
<dbReference type="EMBL" id="RYZZ01000006">
    <property type="protein sequence ID" value="RUQ30993.1"/>
    <property type="molecule type" value="Genomic_DNA"/>
</dbReference>
<keyword evidence="2" id="KW-1185">Reference proteome</keyword>
<organism evidence="1 2">
    <name type="scientific">Peribacillus cavernae</name>
    <dbReference type="NCBI Taxonomy" id="1674310"/>
    <lineage>
        <taxon>Bacteria</taxon>
        <taxon>Bacillati</taxon>
        <taxon>Bacillota</taxon>
        <taxon>Bacilli</taxon>
        <taxon>Bacillales</taxon>
        <taxon>Bacillaceae</taxon>
        <taxon>Peribacillus</taxon>
    </lineage>
</organism>
<evidence type="ECO:0000313" key="1">
    <source>
        <dbReference type="EMBL" id="RUQ30993.1"/>
    </source>
</evidence>